<sequence>MGGQNSGIPHRLLAEWTRLAESMHPKNIDMGLERIRIVKERLGIRFDCPVVIVGGTNGKGSTCAMLQTIWKEAGYRVGLYTSPHIHRFNERIRVDGEMADDETLVGCFEVVEAARGDVALTFFEFTTLVALRLFAEAKPDAVVLEVGLGGRLDAVNLIDADVAVVTNVAIDHVEYLGDTREKIGFEKAGIYRRGRVAFYGDTSPPHALVGHALETGADLRIFGRDYSCRMHDGKWDYVGRKTLAELPSPSLYGDNQIHNATTVLAVVEALQSRLPVASDAIRRGLAHTELPGRFQILQDRPQIILDVAHNPHAAAVLAKNLKKTKPSGMTHAVFGAMADKDIDGVIALMKDCIDRWYLTDLPLPRAASAEVLKQKLMAAGIGQGKDSQCISVYHHAADALASAKNNALKNDRIVAFGSFWVVTGVTENSGLNSPTNHH</sequence>
<dbReference type="FunFam" id="3.40.1190.10:FF:000004">
    <property type="entry name" value="Dihydrofolate synthase/folylpolyglutamate synthase"/>
    <property type="match status" value="1"/>
</dbReference>
<dbReference type="InterPro" id="IPR001645">
    <property type="entry name" value="Folylpolyglutamate_synth"/>
</dbReference>
<evidence type="ECO:0000313" key="26">
    <source>
        <dbReference type="EMBL" id="WAV91854.1"/>
    </source>
</evidence>
<evidence type="ECO:0000259" key="25">
    <source>
        <dbReference type="Pfam" id="PF08245"/>
    </source>
</evidence>
<evidence type="ECO:0000256" key="18">
    <source>
        <dbReference type="ARBA" id="ARBA00032510"/>
    </source>
</evidence>
<comment type="catalytic activity">
    <reaction evidence="19">
        <text>(6S)-5,6,7,8-tetrahydrofolyl-(gamma-L-Glu)(n) + L-glutamate + ATP = (6S)-5,6,7,8-tetrahydrofolyl-(gamma-L-Glu)(n+1) + ADP + phosphate + H(+)</text>
        <dbReference type="Rhea" id="RHEA:10580"/>
        <dbReference type="Rhea" id="RHEA-COMP:14738"/>
        <dbReference type="Rhea" id="RHEA-COMP:14740"/>
        <dbReference type="ChEBI" id="CHEBI:15378"/>
        <dbReference type="ChEBI" id="CHEBI:29985"/>
        <dbReference type="ChEBI" id="CHEBI:30616"/>
        <dbReference type="ChEBI" id="CHEBI:43474"/>
        <dbReference type="ChEBI" id="CHEBI:141005"/>
        <dbReference type="ChEBI" id="CHEBI:456216"/>
        <dbReference type="EC" id="6.3.2.17"/>
    </reaction>
</comment>
<feature type="domain" description="Mur ligase central" evidence="25">
    <location>
        <begin position="53"/>
        <end position="192"/>
    </location>
</feature>
<dbReference type="PIRSF" id="PIRSF001563">
    <property type="entry name" value="Folylpolyglu_synth"/>
    <property type="match status" value="1"/>
</dbReference>
<organism evidence="26">
    <name type="scientific">Oxalobacter aliiformigenes</name>
    <dbReference type="NCBI Taxonomy" id="2946593"/>
    <lineage>
        <taxon>Bacteria</taxon>
        <taxon>Pseudomonadati</taxon>
        <taxon>Pseudomonadota</taxon>
        <taxon>Betaproteobacteria</taxon>
        <taxon>Burkholderiales</taxon>
        <taxon>Oxalobacteraceae</taxon>
        <taxon>Oxalobacter</taxon>
    </lineage>
</organism>
<evidence type="ECO:0000256" key="1">
    <source>
        <dbReference type="ARBA" id="ARBA00001946"/>
    </source>
</evidence>
<dbReference type="NCBIfam" id="NF008101">
    <property type="entry name" value="PRK10846.1"/>
    <property type="match status" value="1"/>
</dbReference>
<dbReference type="GO" id="GO:0005737">
    <property type="term" value="C:cytoplasm"/>
    <property type="evidence" value="ECO:0007669"/>
    <property type="project" value="TreeGrafter"/>
</dbReference>
<dbReference type="InterPro" id="IPR013221">
    <property type="entry name" value="Mur_ligase_cen"/>
</dbReference>
<keyword evidence="11" id="KW-0479">Metal-binding</keyword>
<comment type="catalytic activity">
    <reaction evidence="20">
        <text>10-formyltetrahydrofolyl-(gamma-L-Glu)(n) + L-glutamate + ATP = 10-formyltetrahydrofolyl-(gamma-L-Glu)(n+1) + ADP + phosphate + H(+)</text>
        <dbReference type="Rhea" id="RHEA:51904"/>
        <dbReference type="Rhea" id="RHEA-COMP:13088"/>
        <dbReference type="Rhea" id="RHEA-COMP:14300"/>
        <dbReference type="ChEBI" id="CHEBI:15378"/>
        <dbReference type="ChEBI" id="CHEBI:29985"/>
        <dbReference type="ChEBI" id="CHEBI:30616"/>
        <dbReference type="ChEBI" id="CHEBI:43474"/>
        <dbReference type="ChEBI" id="CHEBI:134413"/>
        <dbReference type="ChEBI" id="CHEBI:456216"/>
        <dbReference type="EC" id="6.3.2.17"/>
    </reaction>
</comment>
<dbReference type="EMBL" id="CP098251">
    <property type="protein sequence ID" value="WAV91854.1"/>
    <property type="molecule type" value="Genomic_DNA"/>
</dbReference>
<comment type="function">
    <text evidence="2">Functions in two distinct reactions of the de novo folate biosynthetic pathway. Catalyzes the addition of a glutamate residue to dihydropteroate (7,8-dihydropteroate or H2Pte) to form dihydrofolate (7,8-dihydrofolate monoglutamate or H2Pte-Glu). Also catalyzes successive additions of L-glutamate to tetrahydrofolate or 10-formyltetrahydrofolate or 5,10-methylenetetrahydrofolate, leading to folylpolyglutamate derivatives.</text>
</comment>
<dbReference type="GO" id="GO:0046872">
    <property type="term" value="F:metal ion binding"/>
    <property type="evidence" value="ECO:0007669"/>
    <property type="project" value="UniProtKB-KW"/>
</dbReference>
<evidence type="ECO:0000256" key="8">
    <source>
        <dbReference type="ARBA" id="ARBA00013025"/>
    </source>
</evidence>
<dbReference type="Gene3D" id="3.40.1190.10">
    <property type="entry name" value="Mur-like, catalytic domain"/>
    <property type="match status" value="1"/>
</dbReference>
<evidence type="ECO:0000256" key="6">
    <source>
        <dbReference type="ARBA" id="ARBA00011245"/>
    </source>
</evidence>
<evidence type="ECO:0000259" key="24">
    <source>
        <dbReference type="Pfam" id="PF02875"/>
    </source>
</evidence>
<evidence type="ECO:0000256" key="11">
    <source>
        <dbReference type="ARBA" id="ARBA00022723"/>
    </source>
</evidence>
<reference evidence="26" key="1">
    <citation type="journal article" date="2022" name="Front. Microbiol.">
        <title>New perspectives on an old grouping: The genomic and phenotypic variability of Oxalobacter formigenes and the implications for calcium oxalate stone prevention.</title>
        <authorList>
            <person name="Chmiel J.A."/>
            <person name="Carr C."/>
            <person name="Stuivenberg G.A."/>
            <person name="Venema R."/>
            <person name="Chanyi R.M."/>
            <person name="Al K.F."/>
            <person name="Giguere D."/>
            <person name="Say H."/>
            <person name="Akouris P.P."/>
            <person name="Dominguez Romero S.A."/>
            <person name="Kwong A."/>
            <person name="Tai V."/>
            <person name="Koval S.F."/>
            <person name="Razvi H."/>
            <person name="Bjazevic J."/>
            <person name="Burton J.P."/>
        </authorList>
    </citation>
    <scope>NUCLEOTIDE SEQUENCE</scope>
    <source>
        <strain evidence="26">OxK</strain>
    </source>
</reference>
<dbReference type="GO" id="GO:0005524">
    <property type="term" value="F:ATP binding"/>
    <property type="evidence" value="ECO:0007669"/>
    <property type="project" value="UniProtKB-KW"/>
</dbReference>
<dbReference type="InterPro" id="IPR004101">
    <property type="entry name" value="Mur_ligase_C"/>
</dbReference>
<proteinExistence type="inferred from homology"/>
<dbReference type="NCBIfam" id="TIGR01499">
    <property type="entry name" value="folC"/>
    <property type="match status" value="1"/>
</dbReference>
<evidence type="ECO:0000256" key="2">
    <source>
        <dbReference type="ARBA" id="ARBA00002714"/>
    </source>
</evidence>
<dbReference type="Proteomes" id="UP001164819">
    <property type="component" value="Chromosome"/>
</dbReference>
<dbReference type="SUPFAM" id="SSF53244">
    <property type="entry name" value="MurD-like peptide ligases, peptide-binding domain"/>
    <property type="match status" value="1"/>
</dbReference>
<accession>A0A9E9LFK4</accession>
<evidence type="ECO:0000256" key="17">
    <source>
        <dbReference type="ARBA" id="ARBA00030592"/>
    </source>
</evidence>
<evidence type="ECO:0000256" key="19">
    <source>
        <dbReference type="ARBA" id="ARBA00047493"/>
    </source>
</evidence>
<protein>
    <recommendedName>
        <fullName evidence="9">Dihydrofolate synthase/folylpolyglutamate synthase</fullName>
        <ecNumber evidence="7">6.3.2.12</ecNumber>
        <ecNumber evidence="8">6.3.2.17</ecNumber>
    </recommendedName>
    <alternativeName>
        <fullName evidence="18">Folylpoly-gamma-glutamate synthetase-dihydrofolate synthetase</fullName>
    </alternativeName>
    <alternativeName>
        <fullName evidence="16">Folylpolyglutamate synthetase</fullName>
    </alternativeName>
    <alternativeName>
        <fullName evidence="17">Tetrahydrofolylpolyglutamate synthase</fullName>
    </alternativeName>
</protein>
<keyword evidence="15" id="KW-0289">Folate biosynthesis</keyword>
<dbReference type="AlphaFoldDB" id="A0A9E9LFK4"/>
<dbReference type="Gene3D" id="3.90.190.20">
    <property type="entry name" value="Mur ligase, C-terminal domain"/>
    <property type="match status" value="1"/>
</dbReference>
<evidence type="ECO:0000256" key="20">
    <source>
        <dbReference type="ARBA" id="ARBA00047808"/>
    </source>
</evidence>
<dbReference type="GO" id="GO:0008841">
    <property type="term" value="F:dihydrofolate synthase activity"/>
    <property type="evidence" value="ECO:0007669"/>
    <property type="project" value="UniProtKB-EC"/>
</dbReference>
<comment type="pathway">
    <text evidence="4">Cofactor biosynthesis; tetrahydrofolylpolyglutamate biosynthesis.</text>
</comment>
<evidence type="ECO:0000256" key="21">
    <source>
        <dbReference type="ARBA" id="ARBA00049035"/>
    </source>
</evidence>
<dbReference type="InterPro" id="IPR036565">
    <property type="entry name" value="Mur-like_cat_sf"/>
</dbReference>
<dbReference type="GO" id="GO:0046656">
    <property type="term" value="P:folic acid biosynthetic process"/>
    <property type="evidence" value="ECO:0007669"/>
    <property type="project" value="UniProtKB-KW"/>
</dbReference>
<feature type="domain" description="Mur ligase C-terminal" evidence="24">
    <location>
        <begin position="292"/>
        <end position="419"/>
    </location>
</feature>
<evidence type="ECO:0000256" key="15">
    <source>
        <dbReference type="ARBA" id="ARBA00022909"/>
    </source>
</evidence>
<evidence type="ECO:0000256" key="23">
    <source>
        <dbReference type="PIRNR" id="PIRNR001563"/>
    </source>
</evidence>
<dbReference type="InterPro" id="IPR036615">
    <property type="entry name" value="Mur_ligase_C_dom_sf"/>
</dbReference>
<dbReference type="RefSeq" id="WP_269316227.1">
    <property type="nucleotide sequence ID" value="NZ_CP098251.1"/>
</dbReference>
<dbReference type="SUPFAM" id="SSF53623">
    <property type="entry name" value="MurD-like peptide ligases, catalytic domain"/>
    <property type="match status" value="1"/>
</dbReference>
<evidence type="ECO:0000256" key="5">
    <source>
        <dbReference type="ARBA" id="ARBA00008276"/>
    </source>
</evidence>
<evidence type="ECO:0000256" key="12">
    <source>
        <dbReference type="ARBA" id="ARBA00022741"/>
    </source>
</evidence>
<dbReference type="EC" id="6.3.2.17" evidence="8"/>
<comment type="cofactor">
    <cofactor evidence="1">
        <name>Mg(2+)</name>
        <dbReference type="ChEBI" id="CHEBI:18420"/>
    </cofactor>
</comment>
<keyword evidence="13 23" id="KW-0067">ATP-binding</keyword>
<gene>
    <name evidence="26" type="primary">folC</name>
    <name evidence="26" type="ORF">NB646_03705</name>
</gene>
<keyword evidence="12 23" id="KW-0547">Nucleotide-binding</keyword>
<comment type="catalytic activity">
    <reaction evidence="22">
        <text>7,8-dihydropteroate + L-glutamate + ATP = 7,8-dihydrofolate + ADP + phosphate + H(+)</text>
        <dbReference type="Rhea" id="RHEA:23584"/>
        <dbReference type="ChEBI" id="CHEBI:15378"/>
        <dbReference type="ChEBI" id="CHEBI:17839"/>
        <dbReference type="ChEBI" id="CHEBI:29985"/>
        <dbReference type="ChEBI" id="CHEBI:30616"/>
        <dbReference type="ChEBI" id="CHEBI:43474"/>
        <dbReference type="ChEBI" id="CHEBI:57451"/>
        <dbReference type="ChEBI" id="CHEBI:456216"/>
        <dbReference type="EC" id="6.3.2.12"/>
    </reaction>
</comment>
<name>A0A9E9LFK4_9BURK</name>
<comment type="subunit">
    <text evidence="6">Monomer.</text>
</comment>
<evidence type="ECO:0000256" key="22">
    <source>
        <dbReference type="ARBA" id="ARBA00049161"/>
    </source>
</evidence>
<comment type="catalytic activity">
    <reaction evidence="21">
        <text>(6R)-5,10-methylenetetrahydrofolyl-(gamma-L-Glu)(n) + L-glutamate + ATP = (6R)-5,10-methylenetetrahydrofolyl-(gamma-L-Glu)(n+1) + ADP + phosphate + H(+)</text>
        <dbReference type="Rhea" id="RHEA:51912"/>
        <dbReference type="Rhea" id="RHEA-COMP:13257"/>
        <dbReference type="Rhea" id="RHEA-COMP:13258"/>
        <dbReference type="ChEBI" id="CHEBI:15378"/>
        <dbReference type="ChEBI" id="CHEBI:29985"/>
        <dbReference type="ChEBI" id="CHEBI:30616"/>
        <dbReference type="ChEBI" id="CHEBI:43474"/>
        <dbReference type="ChEBI" id="CHEBI:136572"/>
        <dbReference type="ChEBI" id="CHEBI:456216"/>
        <dbReference type="EC" id="6.3.2.17"/>
    </reaction>
</comment>
<evidence type="ECO:0000256" key="3">
    <source>
        <dbReference type="ARBA" id="ARBA00004799"/>
    </source>
</evidence>
<evidence type="ECO:0000256" key="9">
    <source>
        <dbReference type="ARBA" id="ARBA00019357"/>
    </source>
</evidence>
<dbReference type="PANTHER" id="PTHR11136:SF0">
    <property type="entry name" value="DIHYDROFOLATE SYNTHETASE-RELATED"/>
    <property type="match status" value="1"/>
</dbReference>
<evidence type="ECO:0000256" key="13">
    <source>
        <dbReference type="ARBA" id="ARBA00022840"/>
    </source>
</evidence>
<evidence type="ECO:0000256" key="4">
    <source>
        <dbReference type="ARBA" id="ARBA00005150"/>
    </source>
</evidence>
<evidence type="ECO:0000256" key="14">
    <source>
        <dbReference type="ARBA" id="ARBA00022842"/>
    </source>
</evidence>
<dbReference type="Pfam" id="PF08245">
    <property type="entry name" value="Mur_ligase_M"/>
    <property type="match status" value="1"/>
</dbReference>
<dbReference type="Pfam" id="PF02875">
    <property type="entry name" value="Mur_ligase_C"/>
    <property type="match status" value="1"/>
</dbReference>
<dbReference type="PANTHER" id="PTHR11136">
    <property type="entry name" value="FOLYLPOLYGLUTAMATE SYNTHASE-RELATED"/>
    <property type="match status" value="1"/>
</dbReference>
<dbReference type="GO" id="GO:0004326">
    <property type="term" value="F:tetrahydrofolylpolyglutamate synthase activity"/>
    <property type="evidence" value="ECO:0007669"/>
    <property type="project" value="UniProtKB-EC"/>
</dbReference>
<evidence type="ECO:0000256" key="7">
    <source>
        <dbReference type="ARBA" id="ARBA00013023"/>
    </source>
</evidence>
<keyword evidence="14" id="KW-0460">Magnesium</keyword>
<keyword evidence="10 23" id="KW-0436">Ligase</keyword>
<comment type="pathway">
    <text evidence="3">Cofactor biosynthesis; tetrahydrofolate biosynthesis; 7,8-dihydrofolate from 2-amino-4-hydroxy-6-hydroxymethyl-7,8-dihydropteridine diphosphate and 4-aminobenzoate: step 2/2.</text>
</comment>
<evidence type="ECO:0000256" key="16">
    <source>
        <dbReference type="ARBA" id="ARBA00030048"/>
    </source>
</evidence>
<comment type="similarity">
    <text evidence="5 23">Belongs to the folylpolyglutamate synthase family.</text>
</comment>
<evidence type="ECO:0000256" key="10">
    <source>
        <dbReference type="ARBA" id="ARBA00022598"/>
    </source>
</evidence>
<dbReference type="EC" id="6.3.2.12" evidence="7"/>